<evidence type="ECO:0000313" key="1">
    <source>
        <dbReference type="EMBL" id="KAH6822877.1"/>
    </source>
</evidence>
<dbReference type="Proteomes" id="UP001190926">
    <property type="component" value="Unassembled WGS sequence"/>
</dbReference>
<dbReference type="EMBL" id="SDAM02001180">
    <property type="protein sequence ID" value="KAH6822877.1"/>
    <property type="molecule type" value="Genomic_DNA"/>
</dbReference>
<evidence type="ECO:0000313" key="2">
    <source>
        <dbReference type="Proteomes" id="UP001190926"/>
    </source>
</evidence>
<protein>
    <submittedName>
        <fullName evidence="1">Uncharacterized protein</fullName>
    </submittedName>
</protein>
<accession>A0AAD4IWT6</accession>
<name>A0AAD4IWT6_PERFH</name>
<gene>
    <name evidence="1" type="ORF">C2S53_004948</name>
</gene>
<dbReference type="AlphaFoldDB" id="A0AAD4IWT6"/>
<comment type="caution">
    <text evidence="1">The sequence shown here is derived from an EMBL/GenBank/DDBJ whole genome shotgun (WGS) entry which is preliminary data.</text>
</comment>
<organism evidence="1 2">
    <name type="scientific">Perilla frutescens var. hirtella</name>
    <name type="common">Perilla citriodora</name>
    <name type="synonym">Perilla setoyensis</name>
    <dbReference type="NCBI Taxonomy" id="608512"/>
    <lineage>
        <taxon>Eukaryota</taxon>
        <taxon>Viridiplantae</taxon>
        <taxon>Streptophyta</taxon>
        <taxon>Embryophyta</taxon>
        <taxon>Tracheophyta</taxon>
        <taxon>Spermatophyta</taxon>
        <taxon>Magnoliopsida</taxon>
        <taxon>eudicotyledons</taxon>
        <taxon>Gunneridae</taxon>
        <taxon>Pentapetalae</taxon>
        <taxon>asterids</taxon>
        <taxon>lamiids</taxon>
        <taxon>Lamiales</taxon>
        <taxon>Lamiaceae</taxon>
        <taxon>Nepetoideae</taxon>
        <taxon>Elsholtzieae</taxon>
        <taxon>Perilla</taxon>
    </lineage>
</organism>
<keyword evidence="2" id="KW-1185">Reference proteome</keyword>
<sequence>MLTETAVIKLKEGAREDFPAVADELVSGFDARRRVSGIRVEEKVRKWRETVEKKEALLVKSRNRVALMRVVDDFLSF</sequence>
<reference evidence="1 2" key="1">
    <citation type="journal article" date="2021" name="Nat. Commun.">
        <title>Incipient diploidization of the medicinal plant Perilla within 10,000 years.</title>
        <authorList>
            <person name="Zhang Y."/>
            <person name="Shen Q."/>
            <person name="Leng L."/>
            <person name="Zhang D."/>
            <person name="Chen S."/>
            <person name="Shi Y."/>
            <person name="Ning Z."/>
            <person name="Chen S."/>
        </authorList>
    </citation>
    <scope>NUCLEOTIDE SEQUENCE [LARGE SCALE GENOMIC DNA]</scope>
    <source>
        <strain evidence="2">cv. PC099</strain>
    </source>
</reference>
<proteinExistence type="predicted"/>